<protein>
    <submittedName>
        <fullName evidence="1">Uncharacterized protein</fullName>
    </submittedName>
</protein>
<accession>A0A2P2NX89</accession>
<proteinExistence type="predicted"/>
<sequence>MVCFGFTAKIY</sequence>
<evidence type="ECO:0000313" key="1">
    <source>
        <dbReference type="EMBL" id="MBX47092.1"/>
    </source>
</evidence>
<reference evidence="1" key="1">
    <citation type="submission" date="2018-02" db="EMBL/GenBank/DDBJ databases">
        <title>Rhizophora mucronata_Transcriptome.</title>
        <authorList>
            <person name="Meera S.P."/>
            <person name="Sreeshan A."/>
            <person name="Augustine A."/>
        </authorList>
    </citation>
    <scope>NUCLEOTIDE SEQUENCE</scope>
    <source>
        <tissue evidence="1">Leaf</tissue>
    </source>
</reference>
<dbReference type="EMBL" id="GGEC01066608">
    <property type="protein sequence ID" value="MBX47092.1"/>
    <property type="molecule type" value="Transcribed_RNA"/>
</dbReference>
<name>A0A2P2NX89_RHIMU</name>
<organism evidence="1">
    <name type="scientific">Rhizophora mucronata</name>
    <name type="common">Asiatic mangrove</name>
    <dbReference type="NCBI Taxonomy" id="61149"/>
    <lineage>
        <taxon>Eukaryota</taxon>
        <taxon>Viridiplantae</taxon>
        <taxon>Streptophyta</taxon>
        <taxon>Embryophyta</taxon>
        <taxon>Tracheophyta</taxon>
        <taxon>Spermatophyta</taxon>
        <taxon>Magnoliopsida</taxon>
        <taxon>eudicotyledons</taxon>
        <taxon>Gunneridae</taxon>
        <taxon>Pentapetalae</taxon>
        <taxon>rosids</taxon>
        <taxon>fabids</taxon>
        <taxon>Malpighiales</taxon>
        <taxon>Rhizophoraceae</taxon>
        <taxon>Rhizophora</taxon>
    </lineage>
</organism>